<feature type="domain" description="ABC3 transporter permease C-terminal" evidence="7">
    <location>
        <begin position="296"/>
        <end position="414"/>
    </location>
</feature>
<feature type="domain" description="MacB-like periplasmic core" evidence="8">
    <location>
        <begin position="22"/>
        <end position="212"/>
    </location>
</feature>
<evidence type="ECO:0000256" key="2">
    <source>
        <dbReference type="ARBA" id="ARBA00022475"/>
    </source>
</evidence>
<dbReference type="Pfam" id="PF02687">
    <property type="entry name" value="FtsX"/>
    <property type="match status" value="1"/>
</dbReference>
<evidence type="ECO:0000256" key="4">
    <source>
        <dbReference type="ARBA" id="ARBA00022989"/>
    </source>
</evidence>
<keyword evidence="3 6" id="KW-0812">Transmembrane</keyword>
<feature type="transmembrane region" description="Helical" evidence="6">
    <location>
        <begin position="389"/>
        <end position="410"/>
    </location>
</feature>
<keyword evidence="5 6" id="KW-0472">Membrane</keyword>
<comment type="subcellular location">
    <subcellularLocation>
        <location evidence="1">Cell membrane</location>
        <topology evidence="1">Multi-pass membrane protein</topology>
    </subcellularLocation>
</comment>
<accession>A0A0H4I9G0</accession>
<dbReference type="InterPro" id="IPR025857">
    <property type="entry name" value="MacB_PCD"/>
</dbReference>
<evidence type="ECO:0000256" key="6">
    <source>
        <dbReference type="SAM" id="Phobius"/>
    </source>
</evidence>
<dbReference type="EMBL" id="CP011494">
    <property type="protein sequence ID" value="AKO54418.1"/>
    <property type="molecule type" value="Genomic_DNA"/>
</dbReference>
<dbReference type="AlphaFoldDB" id="A0A0H4I9G0"/>
<proteinExistence type="predicted"/>
<keyword evidence="4 6" id="KW-1133">Transmembrane helix</keyword>
<dbReference type="InterPro" id="IPR051125">
    <property type="entry name" value="ABC-4/HrtB_transporter"/>
</dbReference>
<evidence type="ECO:0000256" key="3">
    <source>
        <dbReference type="ARBA" id="ARBA00022692"/>
    </source>
</evidence>
<dbReference type="PANTHER" id="PTHR43738">
    <property type="entry name" value="ABC TRANSPORTER, MEMBRANE PROTEIN"/>
    <property type="match status" value="1"/>
</dbReference>
<evidence type="ECO:0000256" key="5">
    <source>
        <dbReference type="ARBA" id="ARBA00023136"/>
    </source>
</evidence>
<dbReference type="GO" id="GO:0005886">
    <property type="term" value="C:plasma membrane"/>
    <property type="evidence" value="ECO:0007669"/>
    <property type="project" value="UniProtKB-SubCell"/>
</dbReference>
<dbReference type="Pfam" id="PF12704">
    <property type="entry name" value="MacB_PCD"/>
    <property type="match status" value="1"/>
</dbReference>
<dbReference type="InterPro" id="IPR003838">
    <property type="entry name" value="ABC3_permease_C"/>
</dbReference>
<organism evidence="9 10">
    <name type="scientific">Marinobacter psychrophilus</name>
    <dbReference type="NCBI Taxonomy" id="330734"/>
    <lineage>
        <taxon>Bacteria</taxon>
        <taxon>Pseudomonadati</taxon>
        <taxon>Pseudomonadota</taxon>
        <taxon>Gammaproteobacteria</taxon>
        <taxon>Pseudomonadales</taxon>
        <taxon>Marinobacteraceae</taxon>
        <taxon>Marinobacter</taxon>
    </lineage>
</organism>
<dbReference type="KEGG" id="mpq:ABA45_16335"/>
<evidence type="ECO:0000256" key="1">
    <source>
        <dbReference type="ARBA" id="ARBA00004651"/>
    </source>
</evidence>
<gene>
    <name evidence="9" type="ORF">ABA45_16335</name>
</gene>
<feature type="transmembrane region" description="Helical" evidence="6">
    <location>
        <begin position="292"/>
        <end position="317"/>
    </location>
</feature>
<keyword evidence="10" id="KW-1185">Reference proteome</keyword>
<evidence type="ECO:0000313" key="9">
    <source>
        <dbReference type="EMBL" id="AKO54418.1"/>
    </source>
</evidence>
<name>A0A0H4I9G0_9GAMM</name>
<reference evidence="9 10" key="1">
    <citation type="submission" date="2015-05" db="EMBL/GenBank/DDBJ databases">
        <title>Complete genome of Marinobacter psychrophilus strain 20041T isolated from sea-ice of the Canadian Basin.</title>
        <authorList>
            <person name="Song L."/>
            <person name="Ren L."/>
            <person name="Yu Y."/>
            <person name="Wang X."/>
        </authorList>
    </citation>
    <scope>NUCLEOTIDE SEQUENCE [LARGE SCALE GENOMIC DNA]</scope>
    <source>
        <strain evidence="9 10">20041</strain>
    </source>
</reference>
<keyword evidence="2" id="KW-1003">Cell membrane</keyword>
<evidence type="ECO:0000259" key="8">
    <source>
        <dbReference type="Pfam" id="PF12704"/>
    </source>
</evidence>
<dbReference type="STRING" id="330734.ABA45_16335"/>
<dbReference type="Proteomes" id="UP000036406">
    <property type="component" value="Chromosome"/>
</dbReference>
<evidence type="ECO:0000313" key="10">
    <source>
        <dbReference type="Proteomes" id="UP000036406"/>
    </source>
</evidence>
<evidence type="ECO:0000259" key="7">
    <source>
        <dbReference type="Pfam" id="PF02687"/>
    </source>
</evidence>
<sequence>MTAYLALTLTKSSLWHRRRILLLVTLTLTLSVSLLLGIQYVRSEIRQSFTNTISNTDLIIGARSGQLNLLLYSVFHIGDATNNLSWQSYQTLKDDQRLSWLIPISLGDSYNGHRVVATTSAMFEHFRYGRSQPLTLQRGQWFNDLFEVVLGADVARAFNHSVGDQLIMGHGGGRISFARHDSTPFTVAGVLDATGTPVDQAVYISLDSMEAMHVGWESGVGIPGRTLTLEQAKQRNFTPSNITAAFAGVERKVLTFRIQRDINTYGEEPLTAILPGVALSELWRLLGQFEKALLGITGFVVVVCLISLATVLLTLQAQRSAEIAILRATGASAGLIASLYLLESLAIALLACVLALALGAAGIAAVSPWLQANYGVLLTLRPLNPDEWILLAAVPVAALVIGLMPALSAWRRGRRPGWQVLDDV</sequence>
<protein>
    <submittedName>
        <fullName evidence="9">Peptide ABC transporter permease</fullName>
    </submittedName>
</protein>
<dbReference type="PATRIC" id="fig|330734.3.peg.3437"/>
<dbReference type="PANTHER" id="PTHR43738:SF2">
    <property type="entry name" value="ABC TRANSPORTER PERMEASE"/>
    <property type="match status" value="1"/>
</dbReference>
<feature type="transmembrane region" description="Helical" evidence="6">
    <location>
        <begin position="20"/>
        <end position="41"/>
    </location>
</feature>